<dbReference type="InterPro" id="IPR013783">
    <property type="entry name" value="Ig-like_fold"/>
</dbReference>
<feature type="chain" id="PRO_5012710827" description="Fibronectin type-III domain-containing protein" evidence="1">
    <location>
        <begin position="24"/>
        <end position="1479"/>
    </location>
</feature>
<accession>A0A1X7I639</accession>
<dbReference type="OrthoDB" id="1521695at2"/>
<name>A0A1X7I639_9BACT</name>
<keyword evidence="1" id="KW-0732">Signal</keyword>
<evidence type="ECO:0000256" key="1">
    <source>
        <dbReference type="SAM" id="SignalP"/>
    </source>
</evidence>
<keyword evidence="4" id="KW-1185">Reference proteome</keyword>
<feature type="signal peptide" evidence="1">
    <location>
        <begin position="1"/>
        <end position="23"/>
    </location>
</feature>
<dbReference type="InterPro" id="IPR036116">
    <property type="entry name" value="FN3_sf"/>
</dbReference>
<proteinExistence type="predicted"/>
<dbReference type="PROSITE" id="PS50853">
    <property type="entry name" value="FN3"/>
    <property type="match status" value="1"/>
</dbReference>
<evidence type="ECO:0000313" key="3">
    <source>
        <dbReference type="EMBL" id="SMG09495.1"/>
    </source>
</evidence>
<dbReference type="SUPFAM" id="SSF49265">
    <property type="entry name" value="Fibronectin type III"/>
    <property type="match status" value="1"/>
</dbReference>
<evidence type="ECO:0000259" key="2">
    <source>
        <dbReference type="PROSITE" id="PS50853"/>
    </source>
</evidence>
<dbReference type="InterPro" id="IPR003961">
    <property type="entry name" value="FN3_dom"/>
</dbReference>
<protein>
    <recommendedName>
        <fullName evidence="2">Fibronectin type-III domain-containing protein</fullName>
    </recommendedName>
</protein>
<feature type="domain" description="Fibronectin type-III" evidence="2">
    <location>
        <begin position="294"/>
        <end position="382"/>
    </location>
</feature>
<dbReference type="Proteomes" id="UP000193804">
    <property type="component" value="Unassembled WGS sequence"/>
</dbReference>
<dbReference type="STRING" id="1028.SAMN05661096_00221"/>
<organism evidence="3 4">
    <name type="scientific">Marivirga sericea</name>
    <dbReference type="NCBI Taxonomy" id="1028"/>
    <lineage>
        <taxon>Bacteria</taxon>
        <taxon>Pseudomonadati</taxon>
        <taxon>Bacteroidota</taxon>
        <taxon>Cytophagia</taxon>
        <taxon>Cytophagales</taxon>
        <taxon>Marivirgaceae</taxon>
        <taxon>Marivirga</taxon>
    </lineage>
</organism>
<gene>
    <name evidence="3" type="ORF">SAMN05661096_00221</name>
</gene>
<sequence length="1479" mass="164358">MLKKVYIYLLLQALLVATGSVFAQTFPVTVSTNITPPYSTYLGDYVAPGSQKLALNIFVNDLNRPELQTRLRLRIEGQGILIETKPEFLPQPLLLQGGVPERLIASDLAPYFSAQNLNFNGITRQQFERTGQLPEGLYSICFEVLEYNRGAKVSNSGCTMAWLILNDPPMINLPRQNEKLRPQQPQYVTFQWTPRHTGSPNSAFSTEYEFTLVELWPENRNPNDAILTSPPIYQTTTQSTTLIYGPAQTPLEPGRRYAFQVKAKSITGVNELDLFKNQGRSVVHSFQYGDACEIPANIRASASSSGAFKITYESNFNNTAFSVRYRKANDPKARWFEEDSYLEALEINGLQAETTYEYQVTAGCGPFNSEYSAVAQVTTDAMPEVTYACGLPPEDFDFGNNEPLPALQKDDILYAGDFNVKISEATGSAGTFTGKGTVVVPYLDNLAVSVEFASISVNTDYRMTAGSMDVKGVGVDVLPDDFTDFLDKLDETIASVDEVLDDVSDGLDVADEILDEVGDLANDILDNGPFTDEEEEEMEDFTVEQYEEAAEEAVGAAASALSGGATKQNISDAARQLAKATALKNRANKLQNIHNNSDTLNIRAVEFHENLSQFNGNKMGFDAKEHKAHRLHYNIMVLPDGNVAVPWVATKAGEAGTVKAKFLPNDSVTTADISFKSGSDGSTLSASLSGNDWTITLPSIATEESIVINAVDKKGQTVGKLNAIGCQELKRKVHIVPVGNSSASFSKEQLTGYLNRIYAQAGASWEVDIEDAITVEGYDGILQDDKQALFSTYSEGMKEIINAYKNDINVSIVNNEFYLFLVDQSQTGKSGYMPRKHQYGFIYMGESGDKLSTIAHELGHGAFRLQHVHEEYPTISESTDNLMDSIGTGTNLRKYQWDLIHNPPVVVGLVEDLEEGSLATAKWFTPDWKVFKVKESKTIYGSTIEQVPQGTIPGFTENGVQYKATFEGETFKGYFSENGLAPTSVVYFPDSKPSDAVYLFENWGGCDQNKYYKTTKEYALDNRTETTFFSALGEGKIIKCKPDINISELYYTEGIIETDDDLTCEDLLAEFRKSELSKSDVLRTAIENDPCILKTLRPIDEGLGYRTEWMNELDRVIAGFSFTFIGIAGTTILLPQLVEMAAYIVEYYGAEASRKFMEGVLFEAYTYQLVNEYFNDGKEIDPLDFSTDVLIAGIRNVVKYEKTPQAVAACIQGMDLSKINEIIQKGDISIKDFAQLTSECGIAFILERLFGSSASNELATQIKRSGSNKLARVLQKLDMPSLQQFDVMVYLYNLDNIVNNRGRFWKEKMVELLPTENGSKAFDVLREANFDLGRLSWRNFERLKDIVARNGTTGLKELFEGTKDVNRMLVYLDKTSSSYQEYIIAMNKIKSEDLFEGTVTINGKPMNTLGFFENEVKGSTYYSLDNDETISLVKAFEQSDIAIEMIVDRTTNTIISVDQGAFGTMTTGYIKELVSDDQE</sequence>
<evidence type="ECO:0000313" key="4">
    <source>
        <dbReference type="Proteomes" id="UP000193804"/>
    </source>
</evidence>
<dbReference type="Gene3D" id="2.60.40.10">
    <property type="entry name" value="Immunoglobulins"/>
    <property type="match status" value="1"/>
</dbReference>
<dbReference type="CDD" id="cd00063">
    <property type="entry name" value="FN3"/>
    <property type="match status" value="1"/>
</dbReference>
<dbReference type="RefSeq" id="WP_085515242.1">
    <property type="nucleotide sequence ID" value="NZ_FXAW01000001.1"/>
</dbReference>
<dbReference type="EMBL" id="FXAW01000001">
    <property type="protein sequence ID" value="SMG09495.1"/>
    <property type="molecule type" value="Genomic_DNA"/>
</dbReference>
<reference evidence="4" key="1">
    <citation type="submission" date="2017-04" db="EMBL/GenBank/DDBJ databases">
        <authorList>
            <person name="Varghese N."/>
            <person name="Submissions S."/>
        </authorList>
    </citation>
    <scope>NUCLEOTIDE SEQUENCE [LARGE SCALE GENOMIC DNA]</scope>
    <source>
        <strain evidence="4">DSM 4125</strain>
    </source>
</reference>